<keyword evidence="2" id="KW-1185">Reference proteome</keyword>
<sequence length="121" mass="12906">MGLNLEARAGILNFLTLTCGTHGSGQSIHRVELGRTWVRVESSVQTAEAACHRSGRIALLHAASNAFLHSLSTHVALVSKPFISSFRLTRGSPEGKLDLSASVYPSSLESNAYARTISSVI</sequence>
<protein>
    <submittedName>
        <fullName evidence="1">Uncharacterized protein</fullName>
    </submittedName>
</protein>
<reference evidence="1 2" key="1">
    <citation type="journal article" date="2021" name="Hortic Res">
        <title>The domestication of Cucurbita argyrosperma as revealed by the genome of its wild relative.</title>
        <authorList>
            <person name="Barrera-Redondo J."/>
            <person name="Sanchez-de la Vega G."/>
            <person name="Aguirre-Liguori J.A."/>
            <person name="Castellanos-Morales G."/>
            <person name="Gutierrez-Guerrero Y.T."/>
            <person name="Aguirre-Dugua X."/>
            <person name="Aguirre-Planter E."/>
            <person name="Tenaillon M.I."/>
            <person name="Lira-Saade R."/>
            <person name="Eguiarte L.E."/>
        </authorList>
    </citation>
    <scope>NUCLEOTIDE SEQUENCE [LARGE SCALE GENOMIC DNA]</scope>
    <source>
        <strain evidence="1">JBR-2021</strain>
    </source>
</reference>
<evidence type="ECO:0000313" key="2">
    <source>
        <dbReference type="Proteomes" id="UP000685013"/>
    </source>
</evidence>
<gene>
    <name evidence="1" type="ORF">SDJN03_19475</name>
</gene>
<accession>A0AAV6MMS8</accession>
<evidence type="ECO:0000313" key="1">
    <source>
        <dbReference type="EMBL" id="KAG6583543.1"/>
    </source>
</evidence>
<feature type="non-terminal residue" evidence="1">
    <location>
        <position position="1"/>
    </location>
</feature>
<dbReference type="EMBL" id="JAGKQH010000013">
    <property type="protein sequence ID" value="KAG6583543.1"/>
    <property type="molecule type" value="Genomic_DNA"/>
</dbReference>
<dbReference type="Proteomes" id="UP000685013">
    <property type="component" value="Chromosome 13"/>
</dbReference>
<organism evidence="1 2">
    <name type="scientific">Cucurbita argyrosperma subsp. sororia</name>
    <dbReference type="NCBI Taxonomy" id="37648"/>
    <lineage>
        <taxon>Eukaryota</taxon>
        <taxon>Viridiplantae</taxon>
        <taxon>Streptophyta</taxon>
        <taxon>Embryophyta</taxon>
        <taxon>Tracheophyta</taxon>
        <taxon>Spermatophyta</taxon>
        <taxon>Magnoliopsida</taxon>
        <taxon>eudicotyledons</taxon>
        <taxon>Gunneridae</taxon>
        <taxon>Pentapetalae</taxon>
        <taxon>rosids</taxon>
        <taxon>fabids</taxon>
        <taxon>Cucurbitales</taxon>
        <taxon>Cucurbitaceae</taxon>
        <taxon>Cucurbiteae</taxon>
        <taxon>Cucurbita</taxon>
    </lineage>
</organism>
<comment type="caution">
    <text evidence="1">The sequence shown here is derived from an EMBL/GenBank/DDBJ whole genome shotgun (WGS) entry which is preliminary data.</text>
</comment>
<dbReference type="AlphaFoldDB" id="A0AAV6MMS8"/>
<proteinExistence type="predicted"/>
<name>A0AAV6MMS8_9ROSI</name>